<evidence type="ECO:0000313" key="3">
    <source>
        <dbReference type="EMBL" id="CBZ38035.1"/>
    </source>
</evidence>
<dbReference type="VEuPathDB" id="TriTrypDB:LdBPK_351300.1"/>
<feature type="region of interest" description="Disordered" evidence="1">
    <location>
        <begin position="51"/>
        <end position="84"/>
    </location>
</feature>
<accession>A0A3S7X907</accession>
<dbReference type="OrthoDB" id="246298at2759"/>
<reference evidence="2 6" key="4">
    <citation type="journal article" date="2018" name="Sci. Rep.">
        <title>A complete Leishmania donovani reference genome identifies novel genetic variations associated with virulence.</title>
        <authorList>
            <person name="Lypaczewski P."/>
            <person name="Hoshizaki J."/>
            <person name="Zhang W.-W."/>
            <person name="McCall L.-I."/>
            <person name="Torcivia-Rodriguez J."/>
            <person name="Simonyan V."/>
            <person name="Kaur A."/>
            <person name="Dewar K."/>
            <person name="Matlashewski G."/>
        </authorList>
    </citation>
    <scope>NUCLEOTIDE SEQUENCE [LARGE SCALE GENOMIC DNA]</scope>
    <source>
        <strain evidence="2 6">LdCL</strain>
    </source>
</reference>
<protein>
    <submittedName>
        <fullName evidence="2">Uncharacterized protein</fullName>
    </submittedName>
</protein>
<reference evidence="3 5" key="1">
    <citation type="journal article" date="2011" name="Genome Res.">
        <title>Whole genome sequencing of multiple Leishmania donovani clinical isolates provides insights into population structure and mechanisms of drug resistance.</title>
        <authorList>
            <person name="Downing T."/>
            <person name="Imamura H."/>
            <person name="Decuypere S."/>
            <person name="Clark T.G."/>
            <person name="Coombs G.H."/>
            <person name="Cotton J.A."/>
            <person name="Hilley J.D."/>
            <person name="de Doncker S."/>
            <person name="Maes I."/>
            <person name="Mottram J.C."/>
            <person name="Quail M.A."/>
            <person name="Rijal S."/>
            <person name="Sanders M."/>
            <person name="Schonian G."/>
            <person name="Stark O."/>
            <person name="Sundar S."/>
            <person name="Vanaerschot M."/>
            <person name="Hertz-Fowler C."/>
            <person name="Dujardin J.C."/>
            <person name="Berriman M."/>
        </authorList>
    </citation>
    <scope>NUCLEOTIDE SEQUENCE [LARGE SCALE GENOMIC DNA]</scope>
    <source>
        <strain evidence="3 5">BPK282A1</strain>
    </source>
</reference>
<dbReference type="VEuPathDB" id="TriTrypDB:LDHU3_35.1720"/>
<reference evidence="3" key="2">
    <citation type="submission" date="2011-01" db="EMBL/GenBank/DDBJ databases">
        <authorList>
            <person name="Zhao B.P."/>
            <person name="Ren Z.A."/>
            <person name="Li C.D."/>
        </authorList>
    </citation>
    <scope>NUCLEOTIDE SEQUENCE</scope>
    <source>
        <strain evidence="3">BPK282A1</strain>
    </source>
</reference>
<gene>
    <name evidence="4" type="ORF">CGC21_6185</name>
    <name evidence="3" type="ORF">LDBPK_351300</name>
    <name evidence="2" type="ORF">LdCL_350017900</name>
</gene>
<dbReference type="GeneID" id="13387595"/>
<dbReference type="EMBL" id="FR799622">
    <property type="protein sequence ID" value="CBZ38035.1"/>
    <property type="molecule type" value="Genomic_DNA"/>
</dbReference>
<dbReference type="KEGG" id="ldo:LDBPK_351300"/>
<dbReference type="Proteomes" id="UP000318447">
    <property type="component" value="Unassembled WGS sequence"/>
</dbReference>
<evidence type="ECO:0000256" key="1">
    <source>
        <dbReference type="SAM" id="MobiDB-lite"/>
    </source>
</evidence>
<reference evidence="4" key="5">
    <citation type="submission" date="2019-02" db="EMBL/GenBank/DDBJ databases">
        <title>FDA dAtabase for Regulatory Grade micrObial Sequences (FDA-ARGOS): Supporting development and validation of Infectious Disease Dx tests.</title>
        <authorList>
            <person name="Duncan R."/>
            <person name="Fisher C."/>
            <person name="Tallon L.J."/>
            <person name="Sadzewicz L."/>
            <person name="Sengamalay N."/>
            <person name="Ott S."/>
            <person name="Godinez A."/>
            <person name="Nagaraj S."/>
            <person name="Nadendla S."/>
            <person name="Sichtig H."/>
        </authorList>
    </citation>
    <scope>NUCLEOTIDE SEQUENCE</scope>
    <source>
        <strain evidence="4">FDAARGOS_361</strain>
    </source>
</reference>
<feature type="region of interest" description="Disordered" evidence="1">
    <location>
        <begin position="208"/>
        <end position="234"/>
    </location>
</feature>
<sequence length="249" mass="27368">MTVSPSAAATAAPTIFIRCATLHSRGELLNGFFFAHRATLGIQDWYETARTPVSGGTGNEEEKLSSAEDSAAAGDTPHTALSPRLPPHFPVEVLYVRNSRKPYFLVEWRYPTSEEEGKRKDPSDGSSGVKEGVTEVHEARAGSSQNRVTEEFLRQLAERTLALGKQELSDDGATWKGQPVFISAALPGMTVVAERRKLELRDAQLKIQRATEKRERAEDDSAAQTAKTKQRDSGVVASAFIPRCVRRRT</sequence>
<accession>E9BS06</accession>
<evidence type="ECO:0000313" key="6">
    <source>
        <dbReference type="Proteomes" id="UP000274082"/>
    </source>
</evidence>
<proteinExistence type="predicted"/>
<dbReference type="OMA" id="NSRKPYF"/>
<evidence type="ECO:0000313" key="4">
    <source>
        <dbReference type="EMBL" id="TPP44404.1"/>
    </source>
</evidence>
<dbReference type="VEuPathDB" id="TriTrypDB:LdCL_350017900"/>
<keyword evidence="6" id="KW-1185">Reference proteome</keyword>
<organism evidence="2 6">
    <name type="scientific">Leishmania donovani</name>
    <dbReference type="NCBI Taxonomy" id="5661"/>
    <lineage>
        <taxon>Eukaryota</taxon>
        <taxon>Discoba</taxon>
        <taxon>Euglenozoa</taxon>
        <taxon>Kinetoplastea</taxon>
        <taxon>Metakinetoplastina</taxon>
        <taxon>Trypanosomatida</taxon>
        <taxon>Trypanosomatidae</taxon>
        <taxon>Leishmaniinae</taxon>
        <taxon>Leishmania</taxon>
    </lineage>
</organism>
<dbReference type="EMBL" id="CP029534">
    <property type="protein sequence ID" value="AYU82929.1"/>
    <property type="molecule type" value="Genomic_DNA"/>
</dbReference>
<reference evidence="5" key="3">
    <citation type="submission" date="2011-02" db="EMBL/GenBank/DDBJ databases">
        <title>Whole genome sequencing of Leishmania donovani clinical lines reveals dynamic variation related to drug resistance.</title>
        <authorList>
            <person name="Downing T."/>
            <person name="Imamura H."/>
            <person name="Sanders M."/>
            <person name="Decuypere S."/>
            <person name="Hertz-Fowler C."/>
            <person name="Clark T.G."/>
            <person name="Rijal S."/>
            <person name="Sundar S."/>
            <person name="Quail M.A."/>
            <person name="De Doncker S."/>
            <person name="Maes I."/>
            <person name="Vanaerschot M."/>
            <person name="Stark O."/>
            <person name="Schonian G."/>
            <person name="Dujardin J.C."/>
            <person name="Berriman M."/>
        </authorList>
    </citation>
    <scope>NUCLEOTIDE SEQUENCE [LARGE SCALE GENOMIC DNA]</scope>
    <source>
        <strain evidence="5">BPK282A1</strain>
    </source>
</reference>
<feature type="compositionally biased region" description="Basic and acidic residues" evidence="1">
    <location>
        <begin position="208"/>
        <end position="219"/>
    </location>
</feature>
<reference evidence="7" key="6">
    <citation type="submission" date="2019-02" db="EMBL/GenBank/DDBJ databases">
        <title>FDA dAtabase for Regulatory Grade micrObial Sequences (FDA-ARGOS): Supporting development and validation of Infectious Disease Dx tests.</title>
        <authorList>
            <person name="Duncan R."/>
            <person name="Fisher C."/>
            <person name="Tallon L."/>
            <person name="Sadzewicz L."/>
            <person name="Sengamalay N."/>
            <person name="Ott S."/>
            <person name="Godinez A."/>
            <person name="Nagaraj S."/>
            <person name="Vavikolanu K."/>
            <person name="Nadendla S."/>
            <person name="Aluvathingal J."/>
            <person name="Sichtig H."/>
        </authorList>
    </citation>
    <scope>NUCLEOTIDE SEQUENCE [LARGE SCALE GENOMIC DNA]</scope>
    <source>
        <strain evidence="7">FDAARGOS_361</strain>
    </source>
</reference>
<evidence type="ECO:0000313" key="5">
    <source>
        <dbReference type="Proteomes" id="UP000008980"/>
    </source>
</evidence>
<evidence type="ECO:0000313" key="7">
    <source>
        <dbReference type="Proteomes" id="UP000318447"/>
    </source>
</evidence>
<dbReference type="AlphaFoldDB" id="A0A3S7X907"/>
<dbReference type="Proteomes" id="UP000274082">
    <property type="component" value="Chromosome 35"/>
</dbReference>
<dbReference type="Proteomes" id="UP000008980">
    <property type="component" value="Chromosome 35"/>
</dbReference>
<dbReference type="RefSeq" id="XP_003864715.1">
    <property type="nucleotide sequence ID" value="XM_003864667.1"/>
</dbReference>
<evidence type="ECO:0000313" key="2">
    <source>
        <dbReference type="EMBL" id="AYU82929.1"/>
    </source>
</evidence>
<name>A0A3S7X907_LEIDO</name>
<dbReference type="EMBL" id="RHLC01000003">
    <property type="protein sequence ID" value="TPP44404.1"/>
    <property type="molecule type" value="Genomic_DNA"/>
</dbReference>